<evidence type="ECO:0000256" key="6">
    <source>
        <dbReference type="ARBA" id="ARBA00022729"/>
    </source>
</evidence>
<proteinExistence type="inferred from homology"/>
<feature type="transmembrane region" description="Helical" evidence="10">
    <location>
        <begin position="451"/>
        <end position="470"/>
    </location>
</feature>
<dbReference type="RefSeq" id="XP_056077529.1">
    <property type="nucleotide sequence ID" value="XM_056223518.1"/>
</dbReference>
<feature type="chain" id="PRO_5041489914" description="Dolichyl-diphosphooligosaccharide--protein glycosyltransferase subunit 1" evidence="10">
    <location>
        <begin position="23"/>
        <end position="476"/>
    </location>
</feature>
<evidence type="ECO:0000256" key="2">
    <source>
        <dbReference type="ARBA" id="ARBA00004115"/>
    </source>
</evidence>
<keyword evidence="12" id="KW-1185">Reference proteome</keyword>
<evidence type="ECO:0000313" key="12">
    <source>
        <dbReference type="Proteomes" id="UP001161438"/>
    </source>
</evidence>
<comment type="pathway">
    <text evidence="3 10">Protein modification; protein glycosylation.</text>
</comment>
<dbReference type="Pfam" id="PF04597">
    <property type="entry name" value="Ribophorin_I"/>
    <property type="match status" value="1"/>
</dbReference>
<dbReference type="EMBL" id="OX365766">
    <property type="protein sequence ID" value="CAI4034408.1"/>
    <property type="molecule type" value="Genomic_DNA"/>
</dbReference>
<dbReference type="GeneID" id="80919225"/>
<comment type="subunit">
    <text evidence="10">Component of the oligosaccharyltransferase (OST) complex.</text>
</comment>
<evidence type="ECO:0000256" key="10">
    <source>
        <dbReference type="RuleBase" id="RU361143"/>
    </source>
</evidence>
<dbReference type="GO" id="GO:0018279">
    <property type="term" value="P:protein N-linked glycosylation via asparagine"/>
    <property type="evidence" value="ECO:0007669"/>
    <property type="project" value="TreeGrafter"/>
</dbReference>
<organism evidence="11 12">
    <name type="scientific">Saccharomyces mikatae IFO 1815</name>
    <dbReference type="NCBI Taxonomy" id="226126"/>
    <lineage>
        <taxon>Eukaryota</taxon>
        <taxon>Fungi</taxon>
        <taxon>Dikarya</taxon>
        <taxon>Ascomycota</taxon>
        <taxon>Saccharomycotina</taxon>
        <taxon>Saccharomycetes</taxon>
        <taxon>Saccharomycetales</taxon>
        <taxon>Saccharomycetaceae</taxon>
        <taxon>Saccharomyces</taxon>
    </lineage>
</organism>
<dbReference type="GO" id="GO:0008250">
    <property type="term" value="C:oligosaccharyltransferase complex"/>
    <property type="evidence" value="ECO:0007669"/>
    <property type="project" value="UniProtKB-UniRule"/>
</dbReference>
<evidence type="ECO:0000256" key="4">
    <source>
        <dbReference type="ARBA" id="ARBA00008905"/>
    </source>
</evidence>
<keyword evidence="5 10" id="KW-0812">Transmembrane</keyword>
<keyword evidence="9 10" id="KW-0472">Membrane</keyword>
<keyword evidence="8 10" id="KW-1133">Transmembrane helix</keyword>
<comment type="subcellular location">
    <subcellularLocation>
        <location evidence="2 10">Endoplasmic reticulum membrane</location>
        <topology evidence="2 10">Single-pass type I membrane protein</topology>
    </subcellularLocation>
</comment>
<evidence type="ECO:0000256" key="5">
    <source>
        <dbReference type="ARBA" id="ARBA00022692"/>
    </source>
</evidence>
<evidence type="ECO:0000256" key="7">
    <source>
        <dbReference type="ARBA" id="ARBA00022824"/>
    </source>
</evidence>
<reference evidence="11" key="1">
    <citation type="submission" date="2022-10" db="EMBL/GenBank/DDBJ databases">
        <authorList>
            <person name="Byrne P K."/>
        </authorList>
    </citation>
    <scope>NUCLEOTIDE SEQUENCE</scope>
    <source>
        <strain evidence="11">IFO1815</strain>
    </source>
</reference>
<dbReference type="PANTHER" id="PTHR21049:SF0">
    <property type="entry name" value="DOLICHYL-DIPHOSPHOOLIGOSACCHARIDE--PROTEIN GLYCOSYLTRANSFERASE SUBUNIT 1"/>
    <property type="match status" value="1"/>
</dbReference>
<gene>
    <name evidence="11" type="primary">SMKI10G1990</name>
    <name evidence="11" type="ORF">SMKI_10G1990</name>
</gene>
<dbReference type="Proteomes" id="UP001161438">
    <property type="component" value="Chromosome 10"/>
</dbReference>
<comment type="similarity">
    <text evidence="4 10">Belongs to the OST1 family.</text>
</comment>
<accession>A0AA35NDC6</accession>
<keyword evidence="7 10" id="KW-0256">Endoplasmic reticulum</keyword>
<protein>
    <recommendedName>
        <fullName evidence="10">Dolichyl-diphosphooligosaccharide--protein glycosyltransferase subunit 1</fullName>
    </recommendedName>
</protein>
<dbReference type="PANTHER" id="PTHR21049">
    <property type="entry name" value="RIBOPHORIN I"/>
    <property type="match status" value="1"/>
</dbReference>
<dbReference type="AlphaFoldDB" id="A0AA35NDC6"/>
<evidence type="ECO:0000256" key="8">
    <source>
        <dbReference type="ARBA" id="ARBA00022989"/>
    </source>
</evidence>
<keyword evidence="6 10" id="KW-0732">Signal</keyword>
<evidence type="ECO:0000256" key="3">
    <source>
        <dbReference type="ARBA" id="ARBA00004922"/>
    </source>
</evidence>
<evidence type="ECO:0000313" key="11">
    <source>
        <dbReference type="EMBL" id="CAI4034408.1"/>
    </source>
</evidence>
<evidence type="ECO:0000256" key="1">
    <source>
        <dbReference type="ARBA" id="ARBA00002791"/>
    </source>
</evidence>
<sequence length="476" mass="54359">MNGTWFSWIVGLFLFFSNVSLAAQHEPPATWENVDYRRTVDVSNAYILETVEITIRNIATEPETEYFAAFESDIFDKISFFSAFLSDQNIFLNSQLLTNSTTATDVEGKNDIRYGVIEFPTAISPQEEVSFVIKSFFNTVGIPYPEHVGMSEEQHLLWTTNRLPLSAYDTRKASLTLIGSSSFEEFHPPNDADLLGKVSGSSFEFGPWEDIPRFTENENLAVVYSHNSPLNEVVNLRRDIWLSHWASTIQFEEYYELTNRAVKLTKGFSRLELMKQIQSQNMRQTHFITVLDMLLPEGATDHYFTDLVGLVSTSHAERDHFFIRPRFPIFGGWNYNFTVGWTNQLSDFLHVSSSSEEKYIASIPILNGPPDTVYDNVELSVFLPEGAKIFDIDSPVPFTNVSIETQKSYFDLNKGHVKLTFQYKNLITQVANGQVLIKYDYSKNSFLKKPLSIACYIFTALMGIFVLKTLNMNVTN</sequence>
<evidence type="ECO:0000256" key="9">
    <source>
        <dbReference type="ARBA" id="ARBA00023136"/>
    </source>
</evidence>
<dbReference type="InterPro" id="IPR007676">
    <property type="entry name" value="Ribophorin_I"/>
</dbReference>
<comment type="function">
    <text evidence="1 10">Subunit of the oligosaccharyl transferase (OST) complex that catalyzes the initial transfer of a defined glycan (Glc(3)Man(9)GlcNAc(2) in eukaryotes) from the lipid carrier dolichol-pyrophosphate to an asparagine residue within an Asn-X-Ser/Thr consensus motif in nascent polypeptide chains, the first step in protein N-glycosylation. N-glycosylation occurs cotranslationally and the complex associates with the Sec61 complex at the channel-forming translocon complex that mediates protein translocation across the endoplasmic reticulum (ER). All subunits are required for a maximal enzyme activity.</text>
</comment>
<name>A0AA35NDC6_SACMI</name>
<feature type="signal peptide" evidence="10">
    <location>
        <begin position="1"/>
        <end position="22"/>
    </location>
</feature>